<organism evidence="1 2">
    <name type="scientific">Trifolium medium</name>
    <dbReference type="NCBI Taxonomy" id="97028"/>
    <lineage>
        <taxon>Eukaryota</taxon>
        <taxon>Viridiplantae</taxon>
        <taxon>Streptophyta</taxon>
        <taxon>Embryophyta</taxon>
        <taxon>Tracheophyta</taxon>
        <taxon>Spermatophyta</taxon>
        <taxon>Magnoliopsida</taxon>
        <taxon>eudicotyledons</taxon>
        <taxon>Gunneridae</taxon>
        <taxon>Pentapetalae</taxon>
        <taxon>rosids</taxon>
        <taxon>fabids</taxon>
        <taxon>Fabales</taxon>
        <taxon>Fabaceae</taxon>
        <taxon>Papilionoideae</taxon>
        <taxon>50 kb inversion clade</taxon>
        <taxon>NPAAA clade</taxon>
        <taxon>Hologalegina</taxon>
        <taxon>IRL clade</taxon>
        <taxon>Trifolieae</taxon>
        <taxon>Trifolium</taxon>
    </lineage>
</organism>
<sequence length="60" mass="6437">VPIPRADDIDLLILAQRTLGFAVVDIAHVNNAVIKVLADDGTEINMAALEYSLSSHQPVL</sequence>
<evidence type="ECO:0000313" key="2">
    <source>
        <dbReference type="Proteomes" id="UP000265520"/>
    </source>
</evidence>
<protein>
    <submittedName>
        <fullName evidence="1">Uncharacterized protein</fullName>
    </submittedName>
</protein>
<keyword evidence="2" id="KW-1185">Reference proteome</keyword>
<name>A0A392TWV7_9FABA</name>
<comment type="caution">
    <text evidence="1">The sequence shown here is derived from an EMBL/GenBank/DDBJ whole genome shotgun (WGS) entry which is preliminary data.</text>
</comment>
<accession>A0A392TWV7</accession>
<feature type="non-terminal residue" evidence="1">
    <location>
        <position position="1"/>
    </location>
</feature>
<proteinExistence type="predicted"/>
<dbReference type="Proteomes" id="UP000265520">
    <property type="component" value="Unassembled WGS sequence"/>
</dbReference>
<evidence type="ECO:0000313" key="1">
    <source>
        <dbReference type="EMBL" id="MCI65633.1"/>
    </source>
</evidence>
<dbReference type="AlphaFoldDB" id="A0A392TWV7"/>
<dbReference type="EMBL" id="LXQA010679308">
    <property type="protein sequence ID" value="MCI65633.1"/>
    <property type="molecule type" value="Genomic_DNA"/>
</dbReference>
<feature type="non-terminal residue" evidence="1">
    <location>
        <position position="60"/>
    </location>
</feature>
<reference evidence="1 2" key="1">
    <citation type="journal article" date="2018" name="Front. Plant Sci.">
        <title>Red Clover (Trifolium pratense) and Zigzag Clover (T. medium) - A Picture of Genomic Similarities and Differences.</title>
        <authorList>
            <person name="Dluhosova J."/>
            <person name="Istvanek J."/>
            <person name="Nedelnik J."/>
            <person name="Repkova J."/>
        </authorList>
    </citation>
    <scope>NUCLEOTIDE SEQUENCE [LARGE SCALE GENOMIC DNA]</scope>
    <source>
        <strain evidence="2">cv. 10/8</strain>
        <tissue evidence="1">Leaf</tissue>
    </source>
</reference>